<evidence type="ECO:0000256" key="2">
    <source>
        <dbReference type="ARBA" id="ARBA00022801"/>
    </source>
</evidence>
<evidence type="ECO:0000313" key="9">
    <source>
        <dbReference type="Proteomes" id="UP000232323"/>
    </source>
</evidence>
<sequence length="909" mass="99579">MMVVLRSWLREIRERPSVTLLSLIILACLLLGCELGLYEGAKLWETSAKASAQSLANSAASAFVINFDLSNAPISALQNIIQVDAISESPATWSSLSSYLAKIITGLSALYSFKVIQILPNGVDSLILPPGVADADLGINLLTFGSGDEAHLTSQLWPGDVVIGPGYFHSGGWGVNIIRSIFVDKAVDMAALQLPTNVNASAFAVQQLSINPAGQWWGFILSDLDLSSLLNGTDPSLSRLNADYDYILWQPGTYSNPGSPTYNPNASRVNIAFVGRSSLNDPITVPVNVSHGNSWYLDVQPKNAAGWRPSWELPLFISMPFLCIILSLLVLSHSIEHSKHSRLLRALLPDNLISMYSSSILEPNSLQMMRSSSIDSSAFLIMDVKQQKRIQEMVEGTTADTILNVVGKLMEGHMPPIEEVVAIRQAIEQRRDLYAAPAVLKANVERNLSEDVANYVTLMTLDTSMKVDARVNLTEDAGKQQLLNKEQESFVTTVSDYEILLNTTSSDNIQAILSVACNDFKFDVRKLRDATNDHALPILALYILTVDTQVASDLNLNLQKLSSYLNAIEAQYNSNPYHNKTHAADVLQMLHVIVKLSLSQHGFAATPLSKLAYVIAALVHDVDHAGVNNDFLINSRDPLAIVHNDRSPMESHHCHQAFSLLYTEGSDFTASLSTADQRAFRSQVIDLVLATDMKQHFNILSQFTTSTRLTNIRFDAAKEGHQWKAQKPVDKVDEGMPDSVALNNCEIQEHCASQEGNSNFKDDGDAGQGPLRILHHRPISANKVAQAPSYTPKNEGESLIGMQVALKVADIGSIFRPLPVALRSIEGLEQEFFLQGDKEKARGMPVTPLFDRAKIGASKAQKGFIDFIAMPLLSSFARVFPECEPLLHQLIKNYGPLSSLGESGDVNAQ</sequence>
<evidence type="ECO:0000256" key="4">
    <source>
        <dbReference type="PIRSR" id="PIRSR623088-2"/>
    </source>
</evidence>
<comment type="cofactor">
    <cofactor evidence="6">
        <name>a divalent metal cation</name>
        <dbReference type="ChEBI" id="CHEBI:60240"/>
    </cofactor>
    <text evidence="6">Binds 2 divalent metal cations per subunit. Site 1 may preferentially bind zinc ions, while site 2 has a preference for magnesium and/or manganese ions.</text>
</comment>
<proteinExistence type="inferred from homology"/>
<evidence type="ECO:0000256" key="5">
    <source>
        <dbReference type="PIRSR" id="PIRSR623088-3"/>
    </source>
</evidence>
<evidence type="ECO:0000256" key="3">
    <source>
        <dbReference type="PIRSR" id="PIRSR623088-1"/>
    </source>
</evidence>
<feature type="binding site" evidence="5">
    <location>
        <position position="810"/>
    </location>
    <ligand>
        <name>Zn(2+)</name>
        <dbReference type="ChEBI" id="CHEBI:29105"/>
        <label>1</label>
    </ligand>
</feature>
<evidence type="ECO:0000256" key="1">
    <source>
        <dbReference type="ARBA" id="ARBA00022723"/>
    </source>
</evidence>
<feature type="binding site" evidence="5">
    <location>
        <position position="620"/>
    </location>
    <ligand>
        <name>Zn(2+)</name>
        <dbReference type="ChEBI" id="CHEBI:29105"/>
        <label>1</label>
    </ligand>
</feature>
<evidence type="ECO:0000313" key="8">
    <source>
        <dbReference type="EMBL" id="GAX73870.1"/>
    </source>
</evidence>
<dbReference type="Proteomes" id="UP000232323">
    <property type="component" value="Unassembled WGS sequence"/>
</dbReference>
<dbReference type="Pfam" id="PF00233">
    <property type="entry name" value="PDEase_I"/>
    <property type="match status" value="1"/>
</dbReference>
<dbReference type="InterPro" id="IPR036971">
    <property type="entry name" value="PDEase_catalytic_dom_sf"/>
</dbReference>
<dbReference type="PANTHER" id="PTHR11347">
    <property type="entry name" value="CYCLIC NUCLEOTIDE PHOSPHODIESTERASE"/>
    <property type="match status" value="1"/>
</dbReference>
<keyword evidence="1 5" id="KW-0479">Metal-binding</keyword>
<feature type="binding site" evidence="4">
    <location>
        <position position="621"/>
    </location>
    <ligand>
        <name>AMP</name>
        <dbReference type="ChEBI" id="CHEBI:456215"/>
    </ligand>
</feature>
<dbReference type="Gene3D" id="1.10.1300.10">
    <property type="entry name" value="3'5'-cyclic nucleotide phosphodiesterase, catalytic domain"/>
    <property type="match status" value="1"/>
</dbReference>
<evidence type="ECO:0000259" key="7">
    <source>
        <dbReference type="PROSITE" id="PS51845"/>
    </source>
</evidence>
<name>A0A250WTL3_9CHLO</name>
<feature type="binding site" evidence="4">
    <location>
        <position position="861"/>
    </location>
    <ligand>
        <name>AMP</name>
        <dbReference type="ChEBI" id="CHEBI:456215"/>
    </ligand>
</feature>
<dbReference type="InterPro" id="IPR023088">
    <property type="entry name" value="PDEase"/>
</dbReference>
<dbReference type="GO" id="GO:0004114">
    <property type="term" value="F:3',5'-cyclic-nucleotide phosphodiesterase activity"/>
    <property type="evidence" value="ECO:0007669"/>
    <property type="project" value="InterPro"/>
</dbReference>
<dbReference type="AlphaFoldDB" id="A0A250WTL3"/>
<dbReference type="OrthoDB" id="541199at2759"/>
<feature type="binding site" evidence="4">
    <location>
        <begin position="578"/>
        <end position="582"/>
    </location>
    <ligand>
        <name>AMP</name>
        <dbReference type="ChEBI" id="CHEBI:456215"/>
    </ligand>
</feature>
<feature type="binding site" evidence="5">
    <location>
        <position position="621"/>
    </location>
    <ligand>
        <name>Zn(2+)</name>
        <dbReference type="ChEBI" id="CHEBI:29105"/>
        <label>2</label>
    </ligand>
</feature>
<reference evidence="8 9" key="1">
    <citation type="submission" date="2017-08" db="EMBL/GenBank/DDBJ databases">
        <title>Acidophilic green algal genome provides insights into adaptation to an acidic environment.</title>
        <authorList>
            <person name="Hirooka S."/>
            <person name="Hirose Y."/>
            <person name="Kanesaki Y."/>
            <person name="Higuchi S."/>
            <person name="Fujiwara T."/>
            <person name="Onuma R."/>
            <person name="Era A."/>
            <person name="Ohbayashi R."/>
            <person name="Uzuka A."/>
            <person name="Nozaki H."/>
            <person name="Yoshikawa H."/>
            <person name="Miyagishima S.Y."/>
        </authorList>
    </citation>
    <scope>NUCLEOTIDE SEQUENCE [LARGE SCALE GENOMIC DNA]</scope>
    <source>
        <strain evidence="8 9">NIES-2499</strain>
    </source>
</reference>
<dbReference type="PROSITE" id="PS51257">
    <property type="entry name" value="PROKAR_LIPOPROTEIN"/>
    <property type="match status" value="1"/>
</dbReference>
<dbReference type="EC" id="3.1.4.-" evidence="6"/>
<comment type="similarity">
    <text evidence="6">Belongs to the cyclic nucleotide phosphodiesterase family.</text>
</comment>
<dbReference type="PRINTS" id="PR00387">
    <property type="entry name" value="PDIESTERASE1"/>
</dbReference>
<dbReference type="InterPro" id="IPR003607">
    <property type="entry name" value="HD/PDEase_dom"/>
</dbReference>
<feature type="binding site" evidence="4">
    <location>
        <position position="810"/>
    </location>
    <ligand>
        <name>AMP</name>
        <dbReference type="ChEBI" id="CHEBI:456215"/>
    </ligand>
</feature>
<feature type="binding site" evidence="5">
    <location>
        <position position="582"/>
    </location>
    <ligand>
        <name>Zn(2+)</name>
        <dbReference type="ChEBI" id="CHEBI:29105"/>
        <label>1</label>
    </ligand>
</feature>
<dbReference type="InterPro" id="IPR002073">
    <property type="entry name" value="PDEase_catalytic_dom"/>
</dbReference>
<accession>A0A250WTL3</accession>
<keyword evidence="9" id="KW-1185">Reference proteome</keyword>
<dbReference type="GO" id="GO:0007165">
    <property type="term" value="P:signal transduction"/>
    <property type="evidence" value="ECO:0007669"/>
    <property type="project" value="InterPro"/>
</dbReference>
<dbReference type="GO" id="GO:0046872">
    <property type="term" value="F:metal ion binding"/>
    <property type="evidence" value="ECO:0007669"/>
    <property type="project" value="UniProtKB-KW"/>
</dbReference>
<comment type="caution">
    <text evidence="8">The sequence shown here is derived from an EMBL/GenBank/DDBJ whole genome shotgun (WGS) entry which is preliminary data.</text>
</comment>
<feature type="active site" description="Proton donor" evidence="3">
    <location>
        <position position="578"/>
    </location>
</feature>
<dbReference type="STRING" id="1157962.A0A250WTL3"/>
<dbReference type="PROSITE" id="PS00126">
    <property type="entry name" value="PDEASE_I_1"/>
    <property type="match status" value="1"/>
</dbReference>
<dbReference type="EMBL" id="BEGY01000005">
    <property type="protein sequence ID" value="GAX73870.1"/>
    <property type="molecule type" value="Genomic_DNA"/>
</dbReference>
<dbReference type="SUPFAM" id="SSF109604">
    <property type="entry name" value="HD-domain/PDEase-like"/>
    <property type="match status" value="1"/>
</dbReference>
<dbReference type="InterPro" id="IPR023174">
    <property type="entry name" value="PDEase_CS"/>
</dbReference>
<evidence type="ECO:0000256" key="6">
    <source>
        <dbReference type="RuleBase" id="RU363067"/>
    </source>
</evidence>
<keyword evidence="2 6" id="KW-0378">Hydrolase</keyword>
<dbReference type="PROSITE" id="PS51845">
    <property type="entry name" value="PDEASE_I_2"/>
    <property type="match status" value="1"/>
</dbReference>
<dbReference type="CDD" id="cd00077">
    <property type="entry name" value="HDc"/>
    <property type="match status" value="1"/>
</dbReference>
<organism evidence="8 9">
    <name type="scientific">Chlamydomonas eustigma</name>
    <dbReference type="NCBI Taxonomy" id="1157962"/>
    <lineage>
        <taxon>Eukaryota</taxon>
        <taxon>Viridiplantae</taxon>
        <taxon>Chlorophyta</taxon>
        <taxon>core chlorophytes</taxon>
        <taxon>Chlorophyceae</taxon>
        <taxon>CS clade</taxon>
        <taxon>Chlamydomonadales</taxon>
        <taxon>Chlamydomonadaceae</taxon>
        <taxon>Chlamydomonas</taxon>
    </lineage>
</organism>
<feature type="domain" description="PDEase" evidence="7">
    <location>
        <begin position="501"/>
        <end position="904"/>
    </location>
</feature>
<protein>
    <recommendedName>
        <fullName evidence="6">Phosphodiesterase</fullName>
        <ecNumber evidence="6">3.1.4.-</ecNumber>
    </recommendedName>
</protein>
<gene>
    <name evidence="8" type="ORF">CEUSTIGMA_g1320.t1</name>
</gene>
<feature type="binding site" evidence="5">
    <location>
        <position position="621"/>
    </location>
    <ligand>
        <name>Zn(2+)</name>
        <dbReference type="ChEBI" id="CHEBI:29105"/>
        <label>1</label>
    </ligand>
</feature>